<comment type="similarity">
    <text evidence="13">Belongs to the LpxK family.</text>
</comment>
<keyword evidence="5 13" id="KW-0444">Lipid biosynthesis</keyword>
<comment type="pathway">
    <text evidence="2 13">Glycolipid biosynthesis; lipid IV(A) biosynthesis; lipid IV(A) from (3R)-3-hydroxytetradecanoyl-[acyl-carrier-protein] and UDP-N-acetyl-alpha-D-glucosamine: step 6/6.</text>
</comment>
<sequence>MINLLWFSNSPLRFLFWPLLWPLSLIFGSISRDRRQSFVAGKRDSYRAPVPIVIVGNITAGGNGKTPVVVWLVELLQKQGLKVGVVSRGYGAKAPNYPLLVGNNTPTEHCGDEPKLIAQRTGALVMVDPVRSEAVKGLLEHDVQVVISDDGLQHYALKRDIEFIVIDGARRFGNEKLLPLGPLRESTERLAEVDFLITNGGEAEQGEFAMS</sequence>
<dbReference type="NCBIfam" id="TIGR00682">
    <property type="entry name" value="lpxK"/>
    <property type="match status" value="1"/>
</dbReference>
<dbReference type="EC" id="2.7.1.130" evidence="3 13"/>
<keyword evidence="9 13" id="KW-0418">Kinase</keyword>
<organism evidence="14 15">
    <name type="scientific">Vibrio ishigakensis</name>
    <dbReference type="NCBI Taxonomy" id="1481914"/>
    <lineage>
        <taxon>Bacteria</taxon>
        <taxon>Pseudomonadati</taxon>
        <taxon>Pseudomonadota</taxon>
        <taxon>Gammaproteobacteria</taxon>
        <taxon>Vibrionales</taxon>
        <taxon>Vibrionaceae</taxon>
        <taxon>Vibrio</taxon>
    </lineage>
</organism>
<name>A0A0B8QHC3_9VIBR</name>
<dbReference type="HAMAP" id="MF_00409">
    <property type="entry name" value="LpxK"/>
    <property type="match status" value="1"/>
</dbReference>
<comment type="catalytic activity">
    <reaction evidence="13">
        <text>a lipid A disaccharide + ATP = a lipid IVA + ADP + H(+)</text>
        <dbReference type="Rhea" id="RHEA:67840"/>
        <dbReference type="ChEBI" id="CHEBI:15378"/>
        <dbReference type="ChEBI" id="CHEBI:30616"/>
        <dbReference type="ChEBI" id="CHEBI:176343"/>
        <dbReference type="ChEBI" id="CHEBI:176425"/>
        <dbReference type="ChEBI" id="CHEBI:456216"/>
        <dbReference type="EC" id="2.7.1.130"/>
    </reaction>
</comment>
<dbReference type="GO" id="GO:0009244">
    <property type="term" value="P:lipopolysaccharide core region biosynthetic process"/>
    <property type="evidence" value="ECO:0007669"/>
    <property type="project" value="TreeGrafter"/>
</dbReference>
<evidence type="ECO:0000256" key="11">
    <source>
        <dbReference type="ARBA" id="ARBA00023098"/>
    </source>
</evidence>
<dbReference type="GO" id="GO:0009245">
    <property type="term" value="P:lipid A biosynthetic process"/>
    <property type="evidence" value="ECO:0007669"/>
    <property type="project" value="UniProtKB-UniRule"/>
</dbReference>
<dbReference type="InterPro" id="IPR027417">
    <property type="entry name" value="P-loop_NTPase"/>
</dbReference>
<evidence type="ECO:0000256" key="5">
    <source>
        <dbReference type="ARBA" id="ARBA00022516"/>
    </source>
</evidence>
<dbReference type="STRING" id="1481914.JCM19241_4004"/>
<dbReference type="InterPro" id="IPR003758">
    <property type="entry name" value="LpxK"/>
</dbReference>
<evidence type="ECO:0000256" key="1">
    <source>
        <dbReference type="ARBA" id="ARBA00002274"/>
    </source>
</evidence>
<keyword evidence="10 13" id="KW-0067">ATP-binding</keyword>
<keyword evidence="7 13" id="KW-0808">Transferase</keyword>
<evidence type="ECO:0000256" key="10">
    <source>
        <dbReference type="ARBA" id="ARBA00022840"/>
    </source>
</evidence>
<evidence type="ECO:0000256" key="13">
    <source>
        <dbReference type="HAMAP-Rule" id="MF_00409"/>
    </source>
</evidence>
<dbReference type="PANTHER" id="PTHR42724">
    <property type="entry name" value="TETRAACYLDISACCHARIDE 4'-KINASE"/>
    <property type="match status" value="1"/>
</dbReference>
<dbReference type="Pfam" id="PF02606">
    <property type="entry name" value="LpxK"/>
    <property type="match status" value="1"/>
</dbReference>
<dbReference type="GO" id="GO:0009029">
    <property type="term" value="F:lipid-A 4'-kinase activity"/>
    <property type="evidence" value="ECO:0007669"/>
    <property type="project" value="UniProtKB-UniRule"/>
</dbReference>
<evidence type="ECO:0000256" key="4">
    <source>
        <dbReference type="ARBA" id="ARBA00016436"/>
    </source>
</evidence>
<keyword evidence="11 13" id="KW-0443">Lipid metabolism</keyword>
<evidence type="ECO:0000256" key="7">
    <source>
        <dbReference type="ARBA" id="ARBA00022679"/>
    </source>
</evidence>
<evidence type="ECO:0000256" key="6">
    <source>
        <dbReference type="ARBA" id="ARBA00022556"/>
    </source>
</evidence>
<proteinExistence type="inferred from homology"/>
<reference evidence="14 15" key="1">
    <citation type="submission" date="2015-01" db="EMBL/GenBank/DDBJ databases">
        <title>Vibrio sp. C94 JCM 19241 whole genome shotgun sequence.</title>
        <authorList>
            <person name="Sawabe T."/>
            <person name="Meirelles P."/>
            <person name="Feng G."/>
            <person name="Sayaka M."/>
            <person name="Hattori M."/>
            <person name="Ohkuma M."/>
        </authorList>
    </citation>
    <scope>NUCLEOTIDE SEQUENCE [LARGE SCALE GENOMIC DNA]</scope>
    <source>
        <strain evidence="15">JCM 19241</strain>
    </source>
</reference>
<reference evidence="14 15" key="2">
    <citation type="submission" date="2015-01" db="EMBL/GenBank/DDBJ databases">
        <authorList>
            <consortium name="NBRP consortium"/>
            <person name="Sawabe T."/>
            <person name="Meirelles P."/>
            <person name="Feng G."/>
            <person name="Sayaka M."/>
            <person name="Hattori M."/>
            <person name="Ohkuma M."/>
        </authorList>
    </citation>
    <scope>NUCLEOTIDE SEQUENCE [LARGE SCALE GENOMIC DNA]</scope>
    <source>
        <strain evidence="15">JCM 19241</strain>
    </source>
</reference>
<feature type="binding site" evidence="13">
    <location>
        <begin position="59"/>
        <end position="66"/>
    </location>
    <ligand>
        <name>ATP</name>
        <dbReference type="ChEBI" id="CHEBI:30616"/>
    </ligand>
</feature>
<evidence type="ECO:0000256" key="2">
    <source>
        <dbReference type="ARBA" id="ARBA00004870"/>
    </source>
</evidence>
<dbReference type="PANTHER" id="PTHR42724:SF1">
    <property type="entry name" value="TETRAACYLDISACCHARIDE 4'-KINASE, MITOCHONDRIAL-RELATED"/>
    <property type="match status" value="1"/>
</dbReference>
<comment type="caution">
    <text evidence="14">The sequence shown here is derived from an EMBL/GenBank/DDBJ whole genome shotgun (WGS) entry which is preliminary data.</text>
</comment>
<evidence type="ECO:0000256" key="12">
    <source>
        <dbReference type="ARBA" id="ARBA00029757"/>
    </source>
</evidence>
<dbReference type="SUPFAM" id="SSF52540">
    <property type="entry name" value="P-loop containing nucleoside triphosphate hydrolases"/>
    <property type="match status" value="1"/>
</dbReference>
<comment type="function">
    <text evidence="1 13">Transfers the gamma-phosphate of ATP to the 4'-position of a tetraacyldisaccharide 1-phosphate intermediate (termed DS-1-P) to form tetraacyldisaccharide 1,4'-bis-phosphate (lipid IVA).</text>
</comment>
<keyword evidence="8 13" id="KW-0547">Nucleotide-binding</keyword>
<gene>
    <name evidence="13" type="primary">lpxK</name>
    <name evidence="14" type="ORF">JCM19241_4004</name>
</gene>
<accession>A0A0B8QHC3</accession>
<keyword evidence="6 13" id="KW-0441">Lipid A biosynthesis</keyword>
<dbReference type="AlphaFoldDB" id="A0A0B8QHC3"/>
<evidence type="ECO:0000313" key="15">
    <source>
        <dbReference type="Proteomes" id="UP000031666"/>
    </source>
</evidence>
<evidence type="ECO:0000256" key="3">
    <source>
        <dbReference type="ARBA" id="ARBA00012071"/>
    </source>
</evidence>
<evidence type="ECO:0000256" key="9">
    <source>
        <dbReference type="ARBA" id="ARBA00022777"/>
    </source>
</evidence>
<dbReference type="Proteomes" id="UP000031666">
    <property type="component" value="Unassembled WGS sequence"/>
</dbReference>
<evidence type="ECO:0000313" key="14">
    <source>
        <dbReference type="EMBL" id="GAM76467.1"/>
    </source>
</evidence>
<dbReference type="GO" id="GO:0005524">
    <property type="term" value="F:ATP binding"/>
    <property type="evidence" value="ECO:0007669"/>
    <property type="project" value="UniProtKB-UniRule"/>
</dbReference>
<protein>
    <recommendedName>
        <fullName evidence="4 13">Tetraacyldisaccharide 4'-kinase</fullName>
        <ecNumber evidence="3 13">2.7.1.130</ecNumber>
    </recommendedName>
    <alternativeName>
        <fullName evidence="12 13">Lipid A 4'-kinase</fullName>
    </alternativeName>
</protein>
<dbReference type="EMBL" id="BBSC01000006">
    <property type="protein sequence ID" value="GAM76467.1"/>
    <property type="molecule type" value="Genomic_DNA"/>
</dbReference>
<dbReference type="GO" id="GO:0005886">
    <property type="term" value="C:plasma membrane"/>
    <property type="evidence" value="ECO:0007669"/>
    <property type="project" value="TreeGrafter"/>
</dbReference>
<evidence type="ECO:0000256" key="8">
    <source>
        <dbReference type="ARBA" id="ARBA00022741"/>
    </source>
</evidence>
<dbReference type="UniPathway" id="UPA00359">
    <property type="reaction ID" value="UER00482"/>
</dbReference>